<protein>
    <recommendedName>
        <fullName evidence="1">RmlD-like substrate binding domain-containing protein</fullName>
    </recommendedName>
</protein>
<dbReference type="AlphaFoldDB" id="A0A1P8K6I3"/>
<dbReference type="KEGG" id="rsb:RS694_02965"/>
<keyword evidence="3" id="KW-1185">Reference proteome</keyword>
<dbReference type="STRING" id="1484693.RS694_02965"/>
<dbReference type="Gene3D" id="3.40.50.720">
    <property type="entry name" value="NAD(P)-binding Rossmann-like Domain"/>
    <property type="match status" value="1"/>
</dbReference>
<dbReference type="RefSeq" id="WP_029708068.1">
    <property type="nucleotide sequence ID" value="NZ_CP019239.1"/>
</dbReference>
<accession>A0A1P8K6I3</accession>
<evidence type="ECO:0000313" key="2">
    <source>
        <dbReference type="EMBL" id="APW41614.1"/>
    </source>
</evidence>
<sequence>MKLPGKVLVVGADGAIGAALASALPRASVLGTSRRPDSGWLPLDLGMPINTAILPDAQTVFLCAGINGFSACDADPALAARVNVESTLAVGVHYLRRGAHVVFLSSTAVFGARADAPDEVTPVSPDTSYGAFKCASEVALHAAARSTPGPCTIVRLTKVLSSQTPLLQKWRSEATVDAFTDSMVCPVSLPFVIQGLLQIAQRRAAGCFHLAGAQTLSYAALAQALVQQGQLANAVVRETGQGSRESSGVQAQCVSLTMPQTSQKLGIRAQTLEDCLQDL</sequence>
<dbReference type="PANTHER" id="PTHR43242">
    <property type="entry name" value="NAD(P)-BINDING ROSSMANN-FOLD SUPERFAMILY PROTEIN"/>
    <property type="match status" value="1"/>
</dbReference>
<evidence type="ECO:0000259" key="1">
    <source>
        <dbReference type="Pfam" id="PF04321"/>
    </source>
</evidence>
<evidence type="ECO:0000313" key="3">
    <source>
        <dbReference type="Proteomes" id="UP000186110"/>
    </source>
</evidence>
<dbReference type="SUPFAM" id="SSF51735">
    <property type="entry name" value="NAD(P)-binding Rossmann-fold domains"/>
    <property type="match status" value="1"/>
</dbReference>
<dbReference type="EMBL" id="CP019239">
    <property type="protein sequence ID" value="APW41614.1"/>
    <property type="molecule type" value="Genomic_DNA"/>
</dbReference>
<reference evidence="2 3" key="1">
    <citation type="submission" date="2017-01" db="EMBL/GenBank/DDBJ databases">
        <authorList>
            <person name="Mah S.A."/>
            <person name="Swanson W.J."/>
            <person name="Moy G.W."/>
            <person name="Vacquier V.D."/>
        </authorList>
    </citation>
    <scope>NUCLEOTIDE SEQUENCE [LARGE SCALE GENOMIC DNA]</scope>
    <source>
        <strain evidence="2 3">DSM 22694</strain>
    </source>
</reference>
<dbReference type="Pfam" id="PF04321">
    <property type="entry name" value="RmlD_sub_bind"/>
    <property type="match status" value="1"/>
</dbReference>
<gene>
    <name evidence="2" type="ORF">RS694_02965</name>
</gene>
<dbReference type="Proteomes" id="UP000186110">
    <property type="component" value="Chromosome"/>
</dbReference>
<organism evidence="2 3">
    <name type="scientific">Rhodoferax saidenbachensis</name>
    <dbReference type="NCBI Taxonomy" id="1484693"/>
    <lineage>
        <taxon>Bacteria</taxon>
        <taxon>Pseudomonadati</taxon>
        <taxon>Pseudomonadota</taxon>
        <taxon>Betaproteobacteria</taxon>
        <taxon>Burkholderiales</taxon>
        <taxon>Comamonadaceae</taxon>
        <taxon>Rhodoferax</taxon>
    </lineage>
</organism>
<dbReference type="PANTHER" id="PTHR43242:SF1">
    <property type="entry name" value="NAD(P)-BINDING ROSSMANN-FOLD SUPERFAMILY PROTEIN"/>
    <property type="match status" value="1"/>
</dbReference>
<feature type="domain" description="RmlD-like substrate binding" evidence="1">
    <location>
        <begin position="6"/>
        <end position="271"/>
    </location>
</feature>
<name>A0A1P8K6I3_9BURK</name>
<dbReference type="eggNOG" id="COG1091">
    <property type="taxonomic scope" value="Bacteria"/>
</dbReference>
<dbReference type="InterPro" id="IPR036291">
    <property type="entry name" value="NAD(P)-bd_dom_sf"/>
</dbReference>
<dbReference type="InterPro" id="IPR029903">
    <property type="entry name" value="RmlD-like-bd"/>
</dbReference>
<proteinExistence type="predicted"/>